<proteinExistence type="predicted"/>
<evidence type="ECO:0000313" key="2">
    <source>
        <dbReference type="Proteomes" id="UP000821837"/>
    </source>
</evidence>
<comment type="caution">
    <text evidence="1">The sequence shown here is derived from an EMBL/GenBank/DDBJ whole genome shotgun (WGS) entry which is preliminary data.</text>
</comment>
<name>A0A9D4PHV4_RHISA</name>
<dbReference type="EMBL" id="JABSTV010001254">
    <property type="protein sequence ID" value="KAH7940201.1"/>
    <property type="molecule type" value="Genomic_DNA"/>
</dbReference>
<keyword evidence="2" id="KW-1185">Reference proteome</keyword>
<dbReference type="VEuPathDB" id="VectorBase:RSAN_039806"/>
<evidence type="ECO:0000313" key="1">
    <source>
        <dbReference type="EMBL" id="KAH7940201.1"/>
    </source>
</evidence>
<dbReference type="Proteomes" id="UP000821837">
    <property type="component" value="Chromosome 8"/>
</dbReference>
<reference evidence="1" key="1">
    <citation type="journal article" date="2020" name="Cell">
        <title>Large-Scale Comparative Analyses of Tick Genomes Elucidate Their Genetic Diversity and Vector Capacities.</title>
        <authorList>
            <consortium name="Tick Genome and Microbiome Consortium (TIGMIC)"/>
            <person name="Jia N."/>
            <person name="Wang J."/>
            <person name="Shi W."/>
            <person name="Du L."/>
            <person name="Sun Y."/>
            <person name="Zhan W."/>
            <person name="Jiang J.F."/>
            <person name="Wang Q."/>
            <person name="Zhang B."/>
            <person name="Ji P."/>
            <person name="Bell-Sakyi L."/>
            <person name="Cui X.M."/>
            <person name="Yuan T.T."/>
            <person name="Jiang B.G."/>
            <person name="Yang W.F."/>
            <person name="Lam T.T."/>
            <person name="Chang Q.C."/>
            <person name="Ding S.J."/>
            <person name="Wang X.J."/>
            <person name="Zhu J.G."/>
            <person name="Ruan X.D."/>
            <person name="Zhao L."/>
            <person name="Wei J.T."/>
            <person name="Ye R.Z."/>
            <person name="Que T.C."/>
            <person name="Du C.H."/>
            <person name="Zhou Y.H."/>
            <person name="Cheng J.X."/>
            <person name="Dai P.F."/>
            <person name="Guo W.B."/>
            <person name="Han X.H."/>
            <person name="Huang E.J."/>
            <person name="Li L.F."/>
            <person name="Wei W."/>
            <person name="Gao Y.C."/>
            <person name="Liu J.Z."/>
            <person name="Shao H.Z."/>
            <person name="Wang X."/>
            <person name="Wang C.C."/>
            <person name="Yang T.C."/>
            <person name="Huo Q.B."/>
            <person name="Li W."/>
            <person name="Chen H.Y."/>
            <person name="Chen S.E."/>
            <person name="Zhou L.G."/>
            <person name="Ni X.B."/>
            <person name="Tian J.H."/>
            <person name="Sheng Y."/>
            <person name="Liu T."/>
            <person name="Pan Y.S."/>
            <person name="Xia L.Y."/>
            <person name="Li J."/>
            <person name="Zhao F."/>
            <person name="Cao W.C."/>
        </authorList>
    </citation>
    <scope>NUCLEOTIDE SEQUENCE</scope>
    <source>
        <strain evidence="1">Rsan-2018</strain>
    </source>
</reference>
<organism evidence="1 2">
    <name type="scientific">Rhipicephalus sanguineus</name>
    <name type="common">Brown dog tick</name>
    <name type="synonym">Ixodes sanguineus</name>
    <dbReference type="NCBI Taxonomy" id="34632"/>
    <lineage>
        <taxon>Eukaryota</taxon>
        <taxon>Metazoa</taxon>
        <taxon>Ecdysozoa</taxon>
        <taxon>Arthropoda</taxon>
        <taxon>Chelicerata</taxon>
        <taxon>Arachnida</taxon>
        <taxon>Acari</taxon>
        <taxon>Parasitiformes</taxon>
        <taxon>Ixodida</taxon>
        <taxon>Ixodoidea</taxon>
        <taxon>Ixodidae</taxon>
        <taxon>Rhipicephalinae</taxon>
        <taxon>Rhipicephalus</taxon>
        <taxon>Rhipicephalus</taxon>
    </lineage>
</organism>
<sequence length="206" mass="22964">MLRWSLQLLDLSEPTEDLSRRLMASGAMSTLAQVIVSAHQSDDPEFPASSLLKKTPLQLALCLFAHICEPAVAMPSLNDEQPFDKGELNTFAEEVFLTDICADLLSNTVGKLARTTVFASTDFFDICFDEKETGPVMLSIHDLYRHCIRNIDRDGSETVSNWAALLLNRHIDPVLIRVYQNVSVAAALKNFLESYRKPDDVCLQGC</sequence>
<accession>A0A9D4PHV4</accession>
<protein>
    <submittedName>
        <fullName evidence="1">Uncharacterized protein</fullName>
    </submittedName>
</protein>
<gene>
    <name evidence="1" type="ORF">HPB52_022116</name>
</gene>
<dbReference type="AlphaFoldDB" id="A0A9D4PHV4"/>
<reference evidence="1" key="2">
    <citation type="submission" date="2021-09" db="EMBL/GenBank/DDBJ databases">
        <authorList>
            <person name="Jia N."/>
            <person name="Wang J."/>
            <person name="Shi W."/>
            <person name="Du L."/>
            <person name="Sun Y."/>
            <person name="Zhan W."/>
            <person name="Jiang J."/>
            <person name="Wang Q."/>
            <person name="Zhang B."/>
            <person name="Ji P."/>
            <person name="Sakyi L.B."/>
            <person name="Cui X."/>
            <person name="Yuan T."/>
            <person name="Jiang B."/>
            <person name="Yang W."/>
            <person name="Lam T.T.-Y."/>
            <person name="Chang Q."/>
            <person name="Ding S."/>
            <person name="Wang X."/>
            <person name="Zhu J."/>
            <person name="Ruan X."/>
            <person name="Zhao L."/>
            <person name="Wei J."/>
            <person name="Que T."/>
            <person name="Du C."/>
            <person name="Cheng J."/>
            <person name="Dai P."/>
            <person name="Han X."/>
            <person name="Huang E."/>
            <person name="Gao Y."/>
            <person name="Liu J."/>
            <person name="Shao H."/>
            <person name="Ye R."/>
            <person name="Li L."/>
            <person name="Wei W."/>
            <person name="Wang X."/>
            <person name="Wang C."/>
            <person name="Huo Q."/>
            <person name="Li W."/>
            <person name="Guo W."/>
            <person name="Chen H."/>
            <person name="Chen S."/>
            <person name="Zhou L."/>
            <person name="Zhou L."/>
            <person name="Ni X."/>
            <person name="Tian J."/>
            <person name="Zhou Y."/>
            <person name="Sheng Y."/>
            <person name="Liu T."/>
            <person name="Pan Y."/>
            <person name="Xia L."/>
            <person name="Li J."/>
            <person name="Zhao F."/>
            <person name="Cao W."/>
        </authorList>
    </citation>
    <scope>NUCLEOTIDE SEQUENCE</scope>
    <source>
        <strain evidence="1">Rsan-2018</strain>
        <tissue evidence="1">Larvae</tissue>
    </source>
</reference>